<dbReference type="Gene3D" id="2.170.130.10">
    <property type="entry name" value="TonB-dependent receptor, plug domain"/>
    <property type="match status" value="1"/>
</dbReference>
<gene>
    <name evidence="15" type="ORF">EQP59_07675</name>
</gene>
<dbReference type="InterPro" id="IPR037066">
    <property type="entry name" value="Plug_dom_sf"/>
</dbReference>
<protein>
    <submittedName>
        <fullName evidence="15">TonB-dependent receptor</fullName>
    </submittedName>
</protein>
<evidence type="ECO:0000256" key="6">
    <source>
        <dbReference type="ARBA" id="ARBA00023077"/>
    </source>
</evidence>
<feature type="domain" description="TonB-dependent receptor plug" evidence="14">
    <location>
        <begin position="48"/>
        <end position="152"/>
    </location>
</feature>
<evidence type="ECO:0000256" key="3">
    <source>
        <dbReference type="ARBA" id="ARBA00022452"/>
    </source>
</evidence>
<dbReference type="GO" id="GO:0015344">
    <property type="term" value="F:siderophore uptake transmembrane transporter activity"/>
    <property type="evidence" value="ECO:0007669"/>
    <property type="project" value="TreeGrafter"/>
</dbReference>
<keyword evidence="9 10" id="KW-0998">Cell outer membrane</keyword>
<keyword evidence="3 10" id="KW-1134">Transmembrane beta strand</keyword>
<evidence type="ECO:0000313" key="16">
    <source>
        <dbReference type="Proteomes" id="UP000287701"/>
    </source>
</evidence>
<reference evidence="15 16" key="1">
    <citation type="submission" date="2019-01" db="EMBL/GenBank/DDBJ databases">
        <title>Whole Genome of Ornithobacterium rhinotracheale FARPER-174b.</title>
        <authorList>
            <person name="Tataje-Lavanda L.A."/>
            <person name="Montalvan A."/>
            <person name="Montesinos R."/>
            <person name="Zimic M."/>
            <person name="Fernandez-Sanchez M."/>
            <person name="Fernandez-Diaz M."/>
        </authorList>
    </citation>
    <scope>NUCLEOTIDE SEQUENCE [LARGE SCALE GENOMIC DNA]</scope>
    <source>
        <strain evidence="15 16">FARPER-174b</strain>
    </source>
</reference>
<dbReference type="OrthoDB" id="9760333at2"/>
<dbReference type="SUPFAM" id="SSF56935">
    <property type="entry name" value="Porins"/>
    <property type="match status" value="1"/>
</dbReference>
<evidence type="ECO:0000256" key="10">
    <source>
        <dbReference type="PROSITE-ProRule" id="PRU01360"/>
    </source>
</evidence>
<comment type="similarity">
    <text evidence="10 11">Belongs to the TonB-dependent receptor family.</text>
</comment>
<keyword evidence="5 12" id="KW-0732">Signal</keyword>
<dbReference type="PANTHER" id="PTHR30069:SF29">
    <property type="entry name" value="HEMOGLOBIN AND HEMOGLOBIN-HAPTOGLOBIN-BINDING PROTEIN 1-RELATED"/>
    <property type="match status" value="1"/>
</dbReference>
<dbReference type="PANTHER" id="PTHR30069">
    <property type="entry name" value="TONB-DEPENDENT OUTER MEMBRANE RECEPTOR"/>
    <property type="match status" value="1"/>
</dbReference>
<organism evidence="15 16">
    <name type="scientific">Ornithobacterium rhinotracheale</name>
    <dbReference type="NCBI Taxonomy" id="28251"/>
    <lineage>
        <taxon>Bacteria</taxon>
        <taxon>Pseudomonadati</taxon>
        <taxon>Bacteroidota</taxon>
        <taxon>Flavobacteriia</taxon>
        <taxon>Flavobacteriales</taxon>
        <taxon>Weeksellaceae</taxon>
        <taxon>Ornithobacterium</taxon>
    </lineage>
</organism>
<dbReference type="InterPro" id="IPR039426">
    <property type="entry name" value="TonB-dep_rcpt-like"/>
</dbReference>
<feature type="signal peptide" evidence="12">
    <location>
        <begin position="1"/>
        <end position="19"/>
    </location>
</feature>
<keyword evidence="6 11" id="KW-0798">TonB box</keyword>
<evidence type="ECO:0000256" key="4">
    <source>
        <dbReference type="ARBA" id="ARBA00022692"/>
    </source>
</evidence>
<dbReference type="InterPro" id="IPR012910">
    <property type="entry name" value="Plug_dom"/>
</dbReference>
<evidence type="ECO:0000259" key="14">
    <source>
        <dbReference type="Pfam" id="PF07715"/>
    </source>
</evidence>
<feature type="chain" id="PRO_5019072205" evidence="12">
    <location>
        <begin position="20"/>
        <end position="687"/>
    </location>
</feature>
<evidence type="ECO:0000256" key="11">
    <source>
        <dbReference type="RuleBase" id="RU003357"/>
    </source>
</evidence>
<dbReference type="InterPro" id="IPR000531">
    <property type="entry name" value="Beta-barrel_TonB"/>
</dbReference>
<dbReference type="Pfam" id="PF00593">
    <property type="entry name" value="TonB_dep_Rec_b-barrel"/>
    <property type="match status" value="1"/>
</dbReference>
<comment type="subcellular location">
    <subcellularLocation>
        <location evidence="1 10">Cell outer membrane</location>
        <topology evidence="1 10">Multi-pass membrane protein</topology>
    </subcellularLocation>
</comment>
<dbReference type="AlphaFoldDB" id="A0A410JST9"/>
<dbReference type="GO" id="GO:0009279">
    <property type="term" value="C:cell outer membrane"/>
    <property type="evidence" value="ECO:0007669"/>
    <property type="project" value="UniProtKB-SubCell"/>
</dbReference>
<dbReference type="Gene3D" id="2.40.170.20">
    <property type="entry name" value="TonB-dependent receptor, beta-barrel domain"/>
    <property type="match status" value="1"/>
</dbReference>
<evidence type="ECO:0000313" key="15">
    <source>
        <dbReference type="EMBL" id="QAR31223.1"/>
    </source>
</evidence>
<feature type="domain" description="TonB-dependent receptor-like beta-barrel" evidence="13">
    <location>
        <begin position="198"/>
        <end position="620"/>
    </location>
</feature>
<evidence type="ECO:0000256" key="8">
    <source>
        <dbReference type="ARBA" id="ARBA00023170"/>
    </source>
</evidence>
<keyword evidence="7 10" id="KW-0472">Membrane</keyword>
<dbReference type="Pfam" id="PF07715">
    <property type="entry name" value="Plug"/>
    <property type="match status" value="1"/>
</dbReference>
<accession>A0A410JST9</accession>
<keyword evidence="8 15" id="KW-0675">Receptor</keyword>
<dbReference type="GO" id="GO:0044718">
    <property type="term" value="P:siderophore transmembrane transport"/>
    <property type="evidence" value="ECO:0007669"/>
    <property type="project" value="TreeGrafter"/>
</dbReference>
<evidence type="ECO:0000256" key="2">
    <source>
        <dbReference type="ARBA" id="ARBA00022448"/>
    </source>
</evidence>
<dbReference type="InterPro" id="IPR036942">
    <property type="entry name" value="Beta-barrel_TonB_sf"/>
</dbReference>
<sequence length="687" mass="77527">MKTITTSLMLLSTMSGVLAQKPTTDSINNKFNIDPIVVSGTLRPVTKTQSAVPVEVYTKAFFQQNPSPNLFEALGNINGIRPQVNCNVCNTGDIHINGLEGPNTMVLIDGMPIVSGLSTVYGLSGIPEDLIERVEVVKGPASTLYGSEAVGGLINIITKNPLTAPKFSVNAFASSWQKYNVDLATKFNAGEKVSSLVGLNYFNYSNPIDKNNDNFTDLTLQNRVSVFNKWSVNRPENRKFTFAGRYVYEDRWGGEMDWNKSYRGTDIKYGESIYTSRWEAFGTYQLPTTEKIFLDISLNHHHQDSYYGTDKFLADQNIYFGQLTWHKNIGIHNLLFGAAYRYTYYDDNTPATMQDYAHAKETHLPGAFVQDEIHLNPQNVLLAGLRYDYNSAHGNIFSPRINYKWNSADKNTILRLSAGNGYRVVNVFTEDHAALTGAREVIFKDHLKPETSWNGNVNLVQNFYTDAGNFFNLDFSAFYTYFNNKIVADYDENPNQIVYDNLKDHAISKGLSLSFNAYTKLGLKLNLGATLQDVYSVENNEKIQQEFTEHFSGSWGIGYEFKKAKLKIDYTGNLRSPMKLPLLSETDPRPEKSPWYSIQNIQISKSFNNGLEVYGGVKNLLDFTPYKHAPFVIARAHDPFDKEVVFNDKNEAIPTPNNPYGLTFDPSYVYATNQGIRAFLGVRFNLK</sequence>
<evidence type="ECO:0000256" key="9">
    <source>
        <dbReference type="ARBA" id="ARBA00023237"/>
    </source>
</evidence>
<evidence type="ECO:0000259" key="13">
    <source>
        <dbReference type="Pfam" id="PF00593"/>
    </source>
</evidence>
<dbReference type="RefSeq" id="WP_128501664.1">
    <property type="nucleotide sequence ID" value="NZ_CP035107.1"/>
</dbReference>
<dbReference type="PROSITE" id="PS52016">
    <property type="entry name" value="TONB_DEPENDENT_REC_3"/>
    <property type="match status" value="1"/>
</dbReference>
<proteinExistence type="inferred from homology"/>
<name>A0A410JST9_ORNRH</name>
<evidence type="ECO:0000256" key="7">
    <source>
        <dbReference type="ARBA" id="ARBA00023136"/>
    </source>
</evidence>
<dbReference type="Proteomes" id="UP000287701">
    <property type="component" value="Chromosome"/>
</dbReference>
<dbReference type="EMBL" id="CP035107">
    <property type="protein sequence ID" value="QAR31223.1"/>
    <property type="molecule type" value="Genomic_DNA"/>
</dbReference>
<keyword evidence="2 10" id="KW-0813">Transport</keyword>
<evidence type="ECO:0000256" key="5">
    <source>
        <dbReference type="ARBA" id="ARBA00022729"/>
    </source>
</evidence>
<evidence type="ECO:0000256" key="12">
    <source>
        <dbReference type="SAM" id="SignalP"/>
    </source>
</evidence>
<keyword evidence="4 10" id="KW-0812">Transmembrane</keyword>
<evidence type="ECO:0000256" key="1">
    <source>
        <dbReference type="ARBA" id="ARBA00004571"/>
    </source>
</evidence>